<name>A0A5B7KCK5_PORTR</name>
<dbReference type="Proteomes" id="UP000324222">
    <property type="component" value="Unassembled WGS sequence"/>
</dbReference>
<gene>
    <name evidence="1" type="ORF">E2C01_100260</name>
</gene>
<evidence type="ECO:0000313" key="2">
    <source>
        <dbReference type="Proteomes" id="UP000324222"/>
    </source>
</evidence>
<proteinExistence type="predicted"/>
<dbReference type="EMBL" id="VSRR010141640">
    <property type="protein sequence ID" value="MPD04566.1"/>
    <property type="molecule type" value="Genomic_DNA"/>
</dbReference>
<accession>A0A5B7KCK5</accession>
<comment type="caution">
    <text evidence="1">The sequence shown here is derived from an EMBL/GenBank/DDBJ whole genome shotgun (WGS) entry which is preliminary data.</text>
</comment>
<keyword evidence="2" id="KW-1185">Reference proteome</keyword>
<sequence length="59" mass="5896">MPRTPVLGLLDGGGHFGLSEGAGVTVLCLPCLDGLPCPSPPQGGARPHASLATLPCARY</sequence>
<evidence type="ECO:0000313" key="1">
    <source>
        <dbReference type="EMBL" id="MPD04566.1"/>
    </source>
</evidence>
<dbReference type="AlphaFoldDB" id="A0A5B7KCK5"/>
<reference evidence="1 2" key="1">
    <citation type="submission" date="2019-05" db="EMBL/GenBank/DDBJ databases">
        <title>Another draft genome of Portunus trituberculatus and its Hox gene families provides insights of decapod evolution.</title>
        <authorList>
            <person name="Jeong J.-H."/>
            <person name="Song I."/>
            <person name="Kim S."/>
            <person name="Choi T."/>
            <person name="Kim D."/>
            <person name="Ryu S."/>
            <person name="Kim W."/>
        </authorList>
    </citation>
    <scope>NUCLEOTIDE SEQUENCE [LARGE SCALE GENOMIC DNA]</scope>
    <source>
        <tissue evidence="1">Muscle</tissue>
    </source>
</reference>
<protein>
    <submittedName>
        <fullName evidence="1">Uncharacterized protein</fullName>
    </submittedName>
</protein>
<organism evidence="1 2">
    <name type="scientific">Portunus trituberculatus</name>
    <name type="common">Swimming crab</name>
    <name type="synonym">Neptunus trituberculatus</name>
    <dbReference type="NCBI Taxonomy" id="210409"/>
    <lineage>
        <taxon>Eukaryota</taxon>
        <taxon>Metazoa</taxon>
        <taxon>Ecdysozoa</taxon>
        <taxon>Arthropoda</taxon>
        <taxon>Crustacea</taxon>
        <taxon>Multicrustacea</taxon>
        <taxon>Malacostraca</taxon>
        <taxon>Eumalacostraca</taxon>
        <taxon>Eucarida</taxon>
        <taxon>Decapoda</taxon>
        <taxon>Pleocyemata</taxon>
        <taxon>Brachyura</taxon>
        <taxon>Eubrachyura</taxon>
        <taxon>Portunoidea</taxon>
        <taxon>Portunidae</taxon>
        <taxon>Portuninae</taxon>
        <taxon>Portunus</taxon>
    </lineage>
</organism>